<dbReference type="AlphaFoldDB" id="A0A2H1FKX2"/>
<dbReference type="EMBL" id="LT854253">
    <property type="protein sequence ID" value="SMR41973.1"/>
    <property type="molecule type" value="Genomic_DNA"/>
</dbReference>
<accession>A0A2H1FKX2</accession>
<evidence type="ECO:0000313" key="1">
    <source>
        <dbReference type="EMBL" id="SMR41973.1"/>
    </source>
</evidence>
<dbReference type="Proteomes" id="UP000245764">
    <property type="component" value="Chromosome 1"/>
</dbReference>
<sequence length="147" mass="16335">MPSAETVKLQTIVGMLSEGTRAVLRRSGMKDLGARVNYTAPSTSLVPRMARSWQRSLQALIVGIVHQDKELIAGSSYQSWAWEVAVDEVDLFQDSIWPSFALLRCMVFKDLSFQNTWSFGFNLDLSLLARSDMRCLAACDGLPDSAD</sequence>
<protein>
    <submittedName>
        <fullName evidence="1">Uncharacterized protein</fullName>
    </submittedName>
</protein>
<name>A0A2H1FKX2_ZYMTR</name>
<evidence type="ECO:0000313" key="2">
    <source>
        <dbReference type="Proteomes" id="UP000245764"/>
    </source>
</evidence>
<reference evidence="2" key="1">
    <citation type="submission" date="2017-05" db="EMBL/GenBank/DDBJ databases">
        <authorList>
            <person name="Song R."/>
            <person name="Chenine A.L."/>
            <person name="Ruprecht R.M."/>
        </authorList>
    </citation>
    <scope>NUCLEOTIDE SEQUENCE [LARGE SCALE GENOMIC DNA]</scope>
</reference>
<gene>
    <name evidence="1" type="ORF">ZT1E4_G751</name>
</gene>
<organism evidence="1 2">
    <name type="scientific">Zymoseptoria tritici ST99CH_1E4</name>
    <dbReference type="NCBI Taxonomy" id="1276532"/>
    <lineage>
        <taxon>Eukaryota</taxon>
        <taxon>Fungi</taxon>
        <taxon>Dikarya</taxon>
        <taxon>Ascomycota</taxon>
        <taxon>Pezizomycotina</taxon>
        <taxon>Dothideomycetes</taxon>
        <taxon>Dothideomycetidae</taxon>
        <taxon>Mycosphaerellales</taxon>
        <taxon>Mycosphaerellaceae</taxon>
        <taxon>Zymoseptoria</taxon>
    </lineage>
</organism>
<proteinExistence type="predicted"/>